<dbReference type="Proteomes" id="UP000885822">
    <property type="component" value="Unassembled WGS sequence"/>
</dbReference>
<keyword evidence="2" id="KW-0812">Transmembrane</keyword>
<feature type="transmembrane region" description="Helical" evidence="2">
    <location>
        <begin position="12"/>
        <end position="30"/>
    </location>
</feature>
<proteinExistence type="predicted"/>
<reference evidence="3" key="1">
    <citation type="journal article" date="2020" name="mSystems">
        <title>Genome- and Community-Level Interaction Insights into Carbon Utilization and Element Cycling Functions of Hydrothermarchaeota in Hydrothermal Sediment.</title>
        <authorList>
            <person name="Zhou Z."/>
            <person name="Liu Y."/>
            <person name="Xu W."/>
            <person name="Pan J."/>
            <person name="Luo Z.H."/>
            <person name="Li M."/>
        </authorList>
    </citation>
    <scope>NUCLEOTIDE SEQUENCE [LARGE SCALE GENOMIC DNA]</scope>
    <source>
        <strain evidence="3">HyVt-26</strain>
    </source>
</reference>
<comment type="caution">
    <text evidence="3">The sequence shown here is derived from an EMBL/GenBank/DDBJ whole genome shotgun (WGS) entry which is preliminary data.</text>
</comment>
<organism evidence="3">
    <name type="scientific">Thiolapillus brandeum</name>
    <dbReference type="NCBI Taxonomy" id="1076588"/>
    <lineage>
        <taxon>Bacteria</taxon>
        <taxon>Pseudomonadati</taxon>
        <taxon>Pseudomonadota</taxon>
        <taxon>Gammaproteobacteria</taxon>
        <taxon>Chromatiales</taxon>
        <taxon>Sedimenticolaceae</taxon>
        <taxon>Thiolapillus</taxon>
    </lineage>
</organism>
<evidence type="ECO:0000256" key="1">
    <source>
        <dbReference type="SAM" id="MobiDB-lite"/>
    </source>
</evidence>
<protein>
    <submittedName>
        <fullName evidence="3">Uncharacterized protein</fullName>
    </submittedName>
</protein>
<keyword evidence="2" id="KW-1133">Transmembrane helix</keyword>
<sequence>MKQRLKQFLDGYANGFFLKIMLVLVIQGGWSSLVHADTGLPETEWTSAEASETPRQEVATSNSRQIKRKPQVQPAPRENTYYGMGYERRMQAAGRGWRPRAQSGGRRR</sequence>
<evidence type="ECO:0000256" key="2">
    <source>
        <dbReference type="SAM" id="Phobius"/>
    </source>
</evidence>
<gene>
    <name evidence="3" type="ORF">ENG92_04030</name>
</gene>
<feature type="region of interest" description="Disordered" evidence="1">
    <location>
        <begin position="45"/>
        <end position="83"/>
    </location>
</feature>
<accession>A0A831K964</accession>
<name>A0A831K964_9GAMM</name>
<evidence type="ECO:0000313" key="3">
    <source>
        <dbReference type="EMBL" id="HDK38165.1"/>
    </source>
</evidence>
<dbReference type="AlphaFoldDB" id="A0A831K964"/>
<keyword evidence="2" id="KW-0472">Membrane</keyword>
<dbReference type="EMBL" id="DRCV01000179">
    <property type="protein sequence ID" value="HDK38165.1"/>
    <property type="molecule type" value="Genomic_DNA"/>
</dbReference>